<proteinExistence type="predicted"/>
<evidence type="ECO:0000256" key="1">
    <source>
        <dbReference type="SAM" id="SignalP"/>
    </source>
</evidence>
<evidence type="ECO:0000313" key="4">
    <source>
        <dbReference type="Proteomes" id="UP001152797"/>
    </source>
</evidence>
<feature type="chain" id="PRO_5043273268" evidence="1">
    <location>
        <begin position="17"/>
        <end position="321"/>
    </location>
</feature>
<dbReference type="EMBL" id="CAMXCT020006755">
    <property type="protein sequence ID" value="CAL1172884.1"/>
    <property type="molecule type" value="Genomic_DNA"/>
</dbReference>
<dbReference type="OrthoDB" id="447418at2759"/>
<feature type="signal peptide" evidence="1">
    <location>
        <begin position="1"/>
        <end position="16"/>
    </location>
</feature>
<comment type="caution">
    <text evidence="2">The sequence shown here is derived from an EMBL/GenBank/DDBJ whole genome shotgun (WGS) entry which is preliminary data.</text>
</comment>
<sequence>MGRLAWCSFLLLQASANFEPFADVEELKPHRLHEHCEEAADEDGHRWCSRSIKKRLEDGSDIELNWRMHINPDRILSLDTEAEHGVKITRCAPDELDLFVPHTHLGHLEAGKFIVGSHFVHNCPHIPESAMYHKIVQVQRKRTSDGGVGKMFHYQLATEAVPHMGYTAKHVNFYFNYMPVEAREDDFWPKRRSYLDLPREQRQQQRRLFNFPGFVQPNAGDFHTQGQTSADMQRTNGIVSFNPDQLSNFGWNWNFFLNETKAPRFVIDQPDTHGTFILENPYVKAHAGCFLNFTSRFEGFMHAPHIIWQAGLNGKGIMQAT</sequence>
<name>A0A9P1M4X9_9DINO</name>
<keyword evidence="4" id="KW-1185">Reference proteome</keyword>
<gene>
    <name evidence="2" type="ORF">C1SCF055_LOCUS44004</name>
</gene>
<organism evidence="2">
    <name type="scientific">Cladocopium goreaui</name>
    <dbReference type="NCBI Taxonomy" id="2562237"/>
    <lineage>
        <taxon>Eukaryota</taxon>
        <taxon>Sar</taxon>
        <taxon>Alveolata</taxon>
        <taxon>Dinophyceae</taxon>
        <taxon>Suessiales</taxon>
        <taxon>Symbiodiniaceae</taxon>
        <taxon>Cladocopium</taxon>
    </lineage>
</organism>
<reference evidence="3 4" key="2">
    <citation type="submission" date="2024-05" db="EMBL/GenBank/DDBJ databases">
        <authorList>
            <person name="Chen Y."/>
            <person name="Shah S."/>
            <person name="Dougan E. K."/>
            <person name="Thang M."/>
            <person name="Chan C."/>
        </authorList>
    </citation>
    <scope>NUCLEOTIDE SEQUENCE [LARGE SCALE GENOMIC DNA]</scope>
</reference>
<dbReference type="EMBL" id="CAMXCT030006755">
    <property type="protein sequence ID" value="CAL4806821.1"/>
    <property type="molecule type" value="Genomic_DNA"/>
</dbReference>
<dbReference type="EMBL" id="CAMXCT010006755">
    <property type="protein sequence ID" value="CAI4019509.1"/>
    <property type="molecule type" value="Genomic_DNA"/>
</dbReference>
<accession>A0A9P1M4X9</accession>
<evidence type="ECO:0000313" key="3">
    <source>
        <dbReference type="EMBL" id="CAL4806821.1"/>
    </source>
</evidence>
<reference evidence="2" key="1">
    <citation type="submission" date="2022-10" db="EMBL/GenBank/DDBJ databases">
        <authorList>
            <person name="Chen Y."/>
            <person name="Dougan E. K."/>
            <person name="Chan C."/>
            <person name="Rhodes N."/>
            <person name="Thang M."/>
        </authorList>
    </citation>
    <scope>NUCLEOTIDE SEQUENCE</scope>
</reference>
<protein>
    <submittedName>
        <fullName evidence="2">Uncharacterized protein</fullName>
    </submittedName>
</protein>
<evidence type="ECO:0000313" key="2">
    <source>
        <dbReference type="EMBL" id="CAI4019509.1"/>
    </source>
</evidence>
<keyword evidence="1" id="KW-0732">Signal</keyword>
<dbReference type="AlphaFoldDB" id="A0A9P1M4X9"/>
<dbReference type="Proteomes" id="UP001152797">
    <property type="component" value="Unassembled WGS sequence"/>
</dbReference>